<organism evidence="12 13">
    <name type="scientific">Diploscapter pachys</name>
    <dbReference type="NCBI Taxonomy" id="2018661"/>
    <lineage>
        <taxon>Eukaryota</taxon>
        <taxon>Metazoa</taxon>
        <taxon>Ecdysozoa</taxon>
        <taxon>Nematoda</taxon>
        <taxon>Chromadorea</taxon>
        <taxon>Rhabditida</taxon>
        <taxon>Rhabditina</taxon>
        <taxon>Rhabditomorpha</taxon>
        <taxon>Rhabditoidea</taxon>
        <taxon>Rhabditidae</taxon>
        <taxon>Diploscapter</taxon>
    </lineage>
</organism>
<dbReference type="GO" id="GO:0006429">
    <property type="term" value="P:leucyl-tRNA aminoacylation"/>
    <property type="evidence" value="ECO:0007669"/>
    <property type="project" value="InterPro"/>
</dbReference>
<dbReference type="PANTHER" id="PTHR43740:SF2">
    <property type="entry name" value="LEUCINE--TRNA LIGASE, MITOCHONDRIAL"/>
    <property type="match status" value="1"/>
</dbReference>
<evidence type="ECO:0000313" key="13">
    <source>
        <dbReference type="Proteomes" id="UP000218231"/>
    </source>
</evidence>
<reference evidence="12 13" key="1">
    <citation type="journal article" date="2017" name="Curr. Biol.">
        <title>Genome architecture and evolution of a unichromosomal asexual nematode.</title>
        <authorList>
            <person name="Fradin H."/>
            <person name="Zegar C."/>
            <person name="Gutwein M."/>
            <person name="Lucas J."/>
            <person name="Kovtun M."/>
            <person name="Corcoran D."/>
            <person name="Baugh L.R."/>
            <person name="Kiontke K."/>
            <person name="Gunsalus K."/>
            <person name="Fitch D.H."/>
            <person name="Piano F."/>
        </authorList>
    </citation>
    <scope>NUCLEOTIDE SEQUENCE [LARGE SCALE GENOMIC DNA]</scope>
    <source>
        <strain evidence="12">PF1309</strain>
    </source>
</reference>
<dbReference type="GO" id="GO:0005524">
    <property type="term" value="F:ATP binding"/>
    <property type="evidence" value="ECO:0007669"/>
    <property type="project" value="UniProtKB-KW"/>
</dbReference>
<evidence type="ECO:0000256" key="6">
    <source>
        <dbReference type="ARBA" id="ARBA00022917"/>
    </source>
</evidence>
<feature type="domain" description="Aminoacyl-tRNA synthetase class Ia" evidence="11">
    <location>
        <begin position="3"/>
        <end position="166"/>
    </location>
</feature>
<dbReference type="SUPFAM" id="SSF52374">
    <property type="entry name" value="Nucleotidylyl transferase"/>
    <property type="match status" value="1"/>
</dbReference>
<dbReference type="PROSITE" id="PS00178">
    <property type="entry name" value="AA_TRNA_LIGASE_I"/>
    <property type="match status" value="1"/>
</dbReference>
<dbReference type="STRING" id="2018661.A0A2A2JPT6"/>
<dbReference type="SUPFAM" id="SSF47323">
    <property type="entry name" value="Anticodon-binding domain of a subclass of class I aminoacyl-tRNA synthetases"/>
    <property type="match status" value="1"/>
</dbReference>
<dbReference type="PANTHER" id="PTHR43740">
    <property type="entry name" value="LEUCYL-TRNA SYNTHETASE"/>
    <property type="match status" value="1"/>
</dbReference>
<keyword evidence="13" id="KW-1185">Reference proteome</keyword>
<keyword evidence="4 9" id="KW-0547">Nucleotide-binding</keyword>
<feature type="region of interest" description="Disordered" evidence="10">
    <location>
        <begin position="576"/>
        <end position="601"/>
    </location>
</feature>
<dbReference type="PRINTS" id="PR00985">
    <property type="entry name" value="TRNASYNTHLEU"/>
</dbReference>
<dbReference type="Gene3D" id="2.20.28.290">
    <property type="match status" value="1"/>
</dbReference>
<dbReference type="InterPro" id="IPR014729">
    <property type="entry name" value="Rossmann-like_a/b/a_fold"/>
</dbReference>
<gene>
    <name evidence="12" type="ORF">WR25_11566</name>
</gene>
<dbReference type="AlphaFoldDB" id="A0A2A2JPT6"/>
<evidence type="ECO:0000256" key="10">
    <source>
        <dbReference type="SAM" id="MobiDB-lite"/>
    </source>
</evidence>
<dbReference type="GO" id="GO:0032543">
    <property type="term" value="P:mitochondrial translation"/>
    <property type="evidence" value="ECO:0007669"/>
    <property type="project" value="TreeGrafter"/>
</dbReference>
<dbReference type="InterPro" id="IPR001412">
    <property type="entry name" value="aa-tRNA-synth_I_CS"/>
</dbReference>
<evidence type="ECO:0000313" key="12">
    <source>
        <dbReference type="EMBL" id="PAV63734.1"/>
    </source>
</evidence>
<dbReference type="GO" id="GO:0004823">
    <property type="term" value="F:leucine-tRNA ligase activity"/>
    <property type="evidence" value="ECO:0007669"/>
    <property type="project" value="UniProtKB-EC"/>
</dbReference>
<comment type="caution">
    <text evidence="12">The sequence shown here is derived from an EMBL/GenBank/DDBJ whole genome shotgun (WGS) entry which is preliminary data.</text>
</comment>
<dbReference type="OrthoDB" id="15954at2759"/>
<dbReference type="InterPro" id="IPR002300">
    <property type="entry name" value="aa-tRNA-synth_Ia"/>
</dbReference>
<dbReference type="Gene3D" id="3.40.50.620">
    <property type="entry name" value="HUPs"/>
    <property type="match status" value="2"/>
</dbReference>
<dbReference type="CDD" id="cd00812">
    <property type="entry name" value="LeuRS_core"/>
    <property type="match status" value="1"/>
</dbReference>
<dbReference type="Pfam" id="PF00133">
    <property type="entry name" value="tRNA-synt_1"/>
    <property type="match status" value="2"/>
</dbReference>
<dbReference type="GO" id="GO:0005739">
    <property type="term" value="C:mitochondrion"/>
    <property type="evidence" value="ECO:0007669"/>
    <property type="project" value="TreeGrafter"/>
</dbReference>
<dbReference type="FunFam" id="3.40.50.620:FF:000003">
    <property type="entry name" value="Leucine--tRNA ligase"/>
    <property type="match status" value="1"/>
</dbReference>
<dbReference type="InterPro" id="IPR009080">
    <property type="entry name" value="tRNAsynth_Ia_anticodon-bd"/>
</dbReference>
<evidence type="ECO:0000256" key="9">
    <source>
        <dbReference type="RuleBase" id="RU363035"/>
    </source>
</evidence>
<evidence type="ECO:0000256" key="5">
    <source>
        <dbReference type="ARBA" id="ARBA00022840"/>
    </source>
</evidence>
<proteinExistence type="inferred from homology"/>
<evidence type="ECO:0000259" key="11">
    <source>
        <dbReference type="Pfam" id="PF00133"/>
    </source>
</evidence>
<protein>
    <recommendedName>
        <fullName evidence="2">leucine--tRNA ligase</fullName>
        <ecNumber evidence="2">6.1.1.4</ecNumber>
    </recommendedName>
    <alternativeName>
        <fullName evidence="8">Leucyl-tRNA synthetase</fullName>
    </alternativeName>
</protein>
<dbReference type="EMBL" id="LIAE01010296">
    <property type="protein sequence ID" value="PAV63734.1"/>
    <property type="molecule type" value="Genomic_DNA"/>
</dbReference>
<dbReference type="Gene3D" id="1.10.730.10">
    <property type="entry name" value="Isoleucyl-tRNA Synthetase, Domain 1"/>
    <property type="match status" value="1"/>
</dbReference>
<keyword evidence="3 9" id="KW-0436">Ligase</keyword>
<evidence type="ECO:0000256" key="4">
    <source>
        <dbReference type="ARBA" id="ARBA00022741"/>
    </source>
</evidence>
<keyword evidence="5 9" id="KW-0067">ATP-binding</keyword>
<dbReference type="Proteomes" id="UP000218231">
    <property type="component" value="Unassembled WGS sequence"/>
</dbReference>
<feature type="domain" description="Aminoacyl-tRNA synthetase class Ia" evidence="11">
    <location>
        <begin position="327"/>
        <end position="488"/>
    </location>
</feature>
<name>A0A2A2JPT6_9BILA</name>
<comment type="similarity">
    <text evidence="1 9">Belongs to the class-I aminoacyl-tRNA synthetase family.</text>
</comment>
<evidence type="ECO:0000256" key="7">
    <source>
        <dbReference type="ARBA" id="ARBA00023146"/>
    </source>
</evidence>
<dbReference type="EC" id="6.1.1.4" evidence="2"/>
<evidence type="ECO:0000256" key="3">
    <source>
        <dbReference type="ARBA" id="ARBA00022598"/>
    </source>
</evidence>
<dbReference type="InterPro" id="IPR002302">
    <property type="entry name" value="Leu-tRNA-ligase"/>
</dbReference>
<keyword evidence="6 9" id="KW-0648">Protein biosynthesis</keyword>
<keyword evidence="7 9" id="KW-0030">Aminoacyl-tRNA synthetase</keyword>
<evidence type="ECO:0000256" key="8">
    <source>
        <dbReference type="ARBA" id="ARBA00030520"/>
    </source>
</evidence>
<accession>A0A2A2JPT6</accession>
<sequence length="822" mass="93466">MFPYPSGALHMGHMRVYTISDSTARYFRLNGFDVIHPIGWDAFGLPAENAARDHGLDPAKWTKSNIASMKEQLSKTGVLFDWEREIFTCEPNFYKWTQWIFLQLHKHGLVKRTLAEVNWDPVDGTVLAAEQIDSNGRSWRSGAVAEKRTLRQWMVETPKYAKRLSEGLTRLHQWGTVSDYQSNWIGICDAYRFILPLRDENGNSMESNLDLRLLYPEDLANAGFILLRQGHPLSDKTKEGTREPYLLPIEILNGITGDWLKAVVVPHSYQKGPPMLLDARVSMMDDLEIAAKFDVSIYSKTKRHLSKDDIQEIARFGDYGGYETSRTLQDWVVSRQRSWGTPIPMYLSEDGLKAAPVETEQLPIIRSAPKSSHFIDHKSLGKARFDTDTLDTFFDSSWYFLRYLDPRNEKELASKEVLKTMPVDVYIGGIEHAAVHMFFARFVSYFLKDIGVLENEEPFSELIPQGIVRGQTFLDGQTGKYLKPSEVIQNEKGDFTTTDGKPVDVEYEKMSKSKNNGVDPLTVLERDGIDLARLQLLHAAGPRQVIDWGEIELKGLRSWLDRVGRVVSVYIEQRQKHPNGQEGTKETGFLLGKGRGKKEDLQGSQLDEALKETYNSGTRATSMSLEVMHLHNLAIMRLIKLTNALMKLPPEAFSTSLEAERCVEALVIMMQIFCPNAAAEFWEALSTVPRLKCLDGQGEDRKGLVSQQKWPQIDADADVEFVLIVNNIGCGRVLTPRQQIEHLSREAIFARAKAREHQDVFDRILAKRHIIDTIHVEKRPGLHVTLKVELKGDLPPTEIQIILNEKHSVKNRSRGKKLAQNE</sequence>
<evidence type="ECO:0000256" key="2">
    <source>
        <dbReference type="ARBA" id="ARBA00013164"/>
    </source>
</evidence>
<evidence type="ECO:0000256" key="1">
    <source>
        <dbReference type="ARBA" id="ARBA00005594"/>
    </source>
</evidence>